<evidence type="ECO:0000313" key="3">
    <source>
        <dbReference type="Proteomes" id="UP000676885"/>
    </source>
</evidence>
<evidence type="ECO:0000256" key="1">
    <source>
        <dbReference type="SAM" id="Phobius"/>
    </source>
</evidence>
<keyword evidence="3" id="KW-1185">Reference proteome</keyword>
<dbReference type="AlphaFoldDB" id="A0A975M417"/>
<dbReference type="EMBL" id="CP076022">
    <property type="protein sequence ID" value="QWC09510.1"/>
    <property type="molecule type" value="Genomic_DNA"/>
</dbReference>
<reference evidence="2 3" key="1">
    <citation type="submission" date="2021-05" db="EMBL/GenBank/DDBJ databases">
        <title>Novel species in genus Arthrobacter.</title>
        <authorList>
            <person name="Zhang G."/>
        </authorList>
    </citation>
    <scope>NUCLEOTIDE SEQUENCE [LARGE SCALE GENOMIC DNA]</scope>
    <source>
        <strain evidence="3">zg-ZUI227</strain>
    </source>
</reference>
<keyword evidence="1" id="KW-0472">Membrane</keyword>
<feature type="transmembrane region" description="Helical" evidence="1">
    <location>
        <begin position="47"/>
        <end position="71"/>
    </location>
</feature>
<gene>
    <name evidence="2" type="ORF">KKR91_13635</name>
</gene>
<keyword evidence="1" id="KW-1133">Transmembrane helix</keyword>
<sequence length="81" mass="8339">MNDSLETTSPTGRRQPVRTATIVWGLLIMAAGILLLAWLLTDISLDPMAVLLGLLIGAGAALLIGGAVAAFGKQDKAGNRP</sequence>
<name>A0A975M417_9MICC</name>
<evidence type="ECO:0000313" key="2">
    <source>
        <dbReference type="EMBL" id="QWC09510.1"/>
    </source>
</evidence>
<proteinExistence type="predicted"/>
<dbReference type="Proteomes" id="UP000676885">
    <property type="component" value="Chromosome"/>
</dbReference>
<protein>
    <submittedName>
        <fullName evidence="2">Uncharacterized protein</fullName>
    </submittedName>
</protein>
<organism evidence="2 3">
    <name type="scientific">Arthrobacter jiangjiafuii</name>
    <dbReference type="NCBI Taxonomy" id="2817475"/>
    <lineage>
        <taxon>Bacteria</taxon>
        <taxon>Bacillati</taxon>
        <taxon>Actinomycetota</taxon>
        <taxon>Actinomycetes</taxon>
        <taxon>Micrococcales</taxon>
        <taxon>Micrococcaceae</taxon>
        <taxon>Arthrobacter</taxon>
    </lineage>
</organism>
<accession>A0A975M417</accession>
<feature type="transmembrane region" description="Helical" evidence="1">
    <location>
        <begin position="21"/>
        <end position="41"/>
    </location>
</feature>
<dbReference type="KEGG" id="ajg:KKR91_13635"/>
<dbReference type="RefSeq" id="WP_210228006.1">
    <property type="nucleotide sequence ID" value="NZ_CP076022.1"/>
</dbReference>
<keyword evidence="1" id="KW-0812">Transmembrane</keyword>